<evidence type="ECO:0000256" key="3">
    <source>
        <dbReference type="ARBA" id="ARBA00022448"/>
    </source>
</evidence>
<dbReference type="InterPro" id="IPR051472">
    <property type="entry name" value="T3SS_Stator/FliH"/>
</dbReference>
<organism evidence="8">
    <name type="scientific">Agromyces sp. G08B096</name>
    <dbReference type="NCBI Taxonomy" id="3156399"/>
    <lineage>
        <taxon>Bacteria</taxon>
        <taxon>Bacillati</taxon>
        <taxon>Actinomycetota</taxon>
        <taxon>Actinomycetes</taxon>
        <taxon>Micrococcales</taxon>
        <taxon>Microbacteriaceae</taxon>
        <taxon>Agromyces</taxon>
    </lineage>
</organism>
<feature type="domain" description="Flagellar assembly protein FliH/Type III secretion system HrpE" evidence="7">
    <location>
        <begin position="83"/>
        <end position="207"/>
    </location>
</feature>
<dbReference type="GO" id="GO:0015031">
    <property type="term" value="P:protein transport"/>
    <property type="evidence" value="ECO:0007669"/>
    <property type="project" value="UniProtKB-KW"/>
</dbReference>
<dbReference type="GO" id="GO:0005829">
    <property type="term" value="C:cytosol"/>
    <property type="evidence" value="ECO:0007669"/>
    <property type="project" value="TreeGrafter"/>
</dbReference>
<keyword evidence="4" id="KW-1005">Bacterial flagellum biogenesis</keyword>
<gene>
    <name evidence="8" type="ORF">ABIQ69_01105</name>
</gene>
<name>A0AAU7W798_9MICO</name>
<proteinExistence type="inferred from homology"/>
<evidence type="ECO:0000256" key="5">
    <source>
        <dbReference type="ARBA" id="ARBA00022927"/>
    </source>
</evidence>
<dbReference type="AlphaFoldDB" id="A0AAU7W798"/>
<evidence type="ECO:0000256" key="6">
    <source>
        <dbReference type="ARBA" id="ARBA00023225"/>
    </source>
</evidence>
<sequence length="217" mass="21979">MSTSREAGAAAPADAFEVLPFPDLGVTAGGSPAAGVPAAVQRGYAMGLARGRRRTERERARLLTELAHRNASAEAERERRVAEAVARLDAACAAVRATAAPVLADADRALADGVLSLTAAVLGADAAADPTRAAAAAVARVLAHEETEAPLVIRLHPADLELLTAAGALPDRDGVAFEADAALAQGDAVAALPDGLLDARIASALDRARRAFEEAAG</sequence>
<evidence type="ECO:0000256" key="4">
    <source>
        <dbReference type="ARBA" id="ARBA00022795"/>
    </source>
</evidence>
<protein>
    <submittedName>
        <fullName evidence="8">FliH/SctL family protein</fullName>
    </submittedName>
</protein>
<accession>A0AAU7W798</accession>
<evidence type="ECO:0000259" key="7">
    <source>
        <dbReference type="Pfam" id="PF02108"/>
    </source>
</evidence>
<evidence type="ECO:0000256" key="1">
    <source>
        <dbReference type="ARBA" id="ARBA00003041"/>
    </source>
</evidence>
<dbReference type="InterPro" id="IPR018035">
    <property type="entry name" value="Flagellar_FliH/T3SS_HrpE"/>
</dbReference>
<comment type="function">
    <text evidence="1">Needed for flagellar regrowth and assembly.</text>
</comment>
<evidence type="ECO:0000313" key="8">
    <source>
        <dbReference type="EMBL" id="XBX82538.1"/>
    </source>
</evidence>
<keyword evidence="3" id="KW-0813">Transport</keyword>
<dbReference type="PANTHER" id="PTHR34982">
    <property type="entry name" value="YOP PROTEINS TRANSLOCATION PROTEIN L"/>
    <property type="match status" value="1"/>
</dbReference>
<dbReference type="EMBL" id="CP158374">
    <property type="protein sequence ID" value="XBX82538.1"/>
    <property type="molecule type" value="Genomic_DNA"/>
</dbReference>
<dbReference type="Pfam" id="PF02108">
    <property type="entry name" value="FliH"/>
    <property type="match status" value="1"/>
</dbReference>
<keyword evidence="6" id="KW-1006">Bacterial flagellum protein export</keyword>
<dbReference type="GO" id="GO:0044781">
    <property type="term" value="P:bacterial-type flagellum organization"/>
    <property type="evidence" value="ECO:0007669"/>
    <property type="project" value="UniProtKB-KW"/>
</dbReference>
<reference evidence="8" key="1">
    <citation type="submission" date="2024-05" db="EMBL/GenBank/DDBJ databases">
        <authorList>
            <person name="Yu L."/>
        </authorList>
    </citation>
    <scope>NUCLEOTIDE SEQUENCE</scope>
    <source>
        <strain evidence="8">G08B096</strain>
    </source>
</reference>
<dbReference type="PANTHER" id="PTHR34982:SF1">
    <property type="entry name" value="FLAGELLAR ASSEMBLY PROTEIN FLIH"/>
    <property type="match status" value="1"/>
</dbReference>
<evidence type="ECO:0000256" key="2">
    <source>
        <dbReference type="ARBA" id="ARBA00006602"/>
    </source>
</evidence>
<dbReference type="RefSeq" id="WP_350348555.1">
    <property type="nucleotide sequence ID" value="NZ_CP158374.1"/>
</dbReference>
<keyword evidence="5" id="KW-0653">Protein transport</keyword>
<comment type="similarity">
    <text evidence="2">Belongs to the FliH family.</text>
</comment>